<protein>
    <submittedName>
        <fullName evidence="1">Uncharacterized protein</fullName>
    </submittedName>
</protein>
<accession>W2PE26</accession>
<name>W2PE26_PHYN3</name>
<gene>
    <name evidence="1" type="ORF">PPTG_24480</name>
</gene>
<dbReference type="AlphaFoldDB" id="W2PE26"/>
<reference evidence="1 2" key="2">
    <citation type="submission" date="2013-11" db="EMBL/GenBank/DDBJ databases">
        <title>The Genome Sequence of Phytophthora parasitica INRA-310.</title>
        <authorList>
            <consortium name="The Broad Institute Genomics Platform"/>
            <person name="Russ C."/>
            <person name="Tyler B."/>
            <person name="Panabieres F."/>
            <person name="Shan W."/>
            <person name="Tripathy S."/>
            <person name="Grunwald N."/>
            <person name="Machado M."/>
            <person name="Johnson C.S."/>
            <person name="Arredondo F."/>
            <person name="Hong C."/>
            <person name="Coffey M."/>
            <person name="Young S.K."/>
            <person name="Zeng Q."/>
            <person name="Gargeya S."/>
            <person name="Fitzgerald M."/>
            <person name="Abouelleil A."/>
            <person name="Alvarado L."/>
            <person name="Chapman S.B."/>
            <person name="Gainer-Dewar J."/>
            <person name="Goldberg J."/>
            <person name="Griggs A."/>
            <person name="Gujja S."/>
            <person name="Hansen M."/>
            <person name="Howarth C."/>
            <person name="Imamovic A."/>
            <person name="Ireland A."/>
            <person name="Larimer J."/>
            <person name="McCowan C."/>
            <person name="Murphy C."/>
            <person name="Pearson M."/>
            <person name="Poon T.W."/>
            <person name="Priest M."/>
            <person name="Roberts A."/>
            <person name="Saif S."/>
            <person name="Shea T."/>
            <person name="Sykes S."/>
            <person name="Wortman J."/>
            <person name="Nusbaum C."/>
            <person name="Birren B."/>
        </authorList>
    </citation>
    <scope>NUCLEOTIDE SEQUENCE [LARGE SCALE GENOMIC DNA]</scope>
    <source>
        <strain evidence="1 2">INRA-310</strain>
    </source>
</reference>
<dbReference type="RefSeq" id="XP_008915599.1">
    <property type="nucleotide sequence ID" value="XM_008917351.1"/>
</dbReference>
<dbReference type="Proteomes" id="UP000018817">
    <property type="component" value="Unassembled WGS sequence"/>
</dbReference>
<reference evidence="2" key="1">
    <citation type="submission" date="2011-12" db="EMBL/GenBank/DDBJ databases">
        <authorList>
            <consortium name="The Broad Institute Genome Sequencing Platform"/>
            <person name="Russ C."/>
            <person name="Tyler B."/>
            <person name="Panabieres F."/>
            <person name="Shan W."/>
            <person name="Tripathy S."/>
            <person name="Grunwald N."/>
            <person name="Machado M."/>
            <person name="Young S.K."/>
            <person name="Zeng Q."/>
            <person name="Gargeya S."/>
            <person name="Fitzgerald M."/>
            <person name="Haas B."/>
            <person name="Abouelleil A."/>
            <person name="Alvarado L."/>
            <person name="Arachchi H.M."/>
            <person name="Berlin A."/>
            <person name="Chapman S.B."/>
            <person name="Gearin G."/>
            <person name="Goldberg J."/>
            <person name="Griggs A."/>
            <person name="Gujja S."/>
            <person name="Hansen M."/>
            <person name="Heiman D."/>
            <person name="Howarth C."/>
            <person name="Larimer J."/>
            <person name="Lui A."/>
            <person name="MacDonald P.J.P."/>
            <person name="McCowen C."/>
            <person name="Montmayeur A."/>
            <person name="Murphy C."/>
            <person name="Neiman D."/>
            <person name="Pearson M."/>
            <person name="Priest M."/>
            <person name="Roberts A."/>
            <person name="Saif S."/>
            <person name="Shea T."/>
            <person name="Sisk P."/>
            <person name="Stolte C."/>
            <person name="Sykes S."/>
            <person name="Wortman J."/>
            <person name="Nusbaum C."/>
            <person name="Birren B."/>
        </authorList>
    </citation>
    <scope>NUCLEOTIDE SEQUENCE [LARGE SCALE GENOMIC DNA]</scope>
    <source>
        <strain evidence="2">INRA-310</strain>
    </source>
</reference>
<proteinExistence type="predicted"/>
<dbReference type="EMBL" id="KI669659">
    <property type="protein sequence ID" value="ETM99111.1"/>
    <property type="molecule type" value="Genomic_DNA"/>
</dbReference>
<dbReference type="GeneID" id="20193079"/>
<evidence type="ECO:0000313" key="1">
    <source>
        <dbReference type="EMBL" id="ETM99111.1"/>
    </source>
</evidence>
<dbReference type="OMA" id="RWTCHPA"/>
<evidence type="ECO:0000313" key="2">
    <source>
        <dbReference type="Proteomes" id="UP000018817"/>
    </source>
</evidence>
<dbReference type="VEuPathDB" id="FungiDB:PPTG_24480"/>
<sequence>MSLKYRGYIRELAMKAIPDIMAEAPLVEQHESEHGSYGSCSQSWRWTCHPAN</sequence>
<organism evidence="1 2">
    <name type="scientific">Phytophthora nicotianae (strain INRA-310)</name>
    <name type="common">Phytophthora parasitica</name>
    <dbReference type="NCBI Taxonomy" id="761204"/>
    <lineage>
        <taxon>Eukaryota</taxon>
        <taxon>Sar</taxon>
        <taxon>Stramenopiles</taxon>
        <taxon>Oomycota</taxon>
        <taxon>Peronosporomycetes</taxon>
        <taxon>Peronosporales</taxon>
        <taxon>Peronosporaceae</taxon>
        <taxon>Phytophthora</taxon>
    </lineage>
</organism>